<feature type="binding site" evidence="9">
    <location>
        <position position="115"/>
    </location>
    <ligand>
        <name>Mg(2+)</name>
        <dbReference type="ChEBI" id="CHEBI:18420"/>
        <label>1</label>
    </ligand>
</feature>
<dbReference type="InterPro" id="IPR000086">
    <property type="entry name" value="NUDIX_hydrolase_dom"/>
</dbReference>
<dbReference type="SUPFAM" id="SSF55811">
    <property type="entry name" value="Nudix"/>
    <property type="match status" value="1"/>
</dbReference>
<evidence type="ECO:0000256" key="7">
    <source>
        <dbReference type="ARBA" id="ARBA00032162"/>
    </source>
</evidence>
<evidence type="ECO:0000256" key="10">
    <source>
        <dbReference type="PIRSR" id="PIRSR604385-3"/>
    </source>
</evidence>
<evidence type="ECO:0000313" key="12">
    <source>
        <dbReference type="EMBL" id="SOB94665.1"/>
    </source>
</evidence>
<feature type="binding site" evidence="9">
    <location>
        <position position="100"/>
    </location>
    <ligand>
        <name>Mg(2+)</name>
        <dbReference type="ChEBI" id="CHEBI:18420"/>
        <label>2</label>
    </ligand>
</feature>
<dbReference type="CDD" id="cd24157">
    <property type="entry name" value="NUDIX_GDPMK"/>
    <property type="match status" value="1"/>
</dbReference>
<keyword evidence="6" id="KW-0378">Hydrolase</keyword>
<evidence type="ECO:0000256" key="4">
    <source>
        <dbReference type="ARBA" id="ARBA00011738"/>
    </source>
</evidence>
<dbReference type="Gene3D" id="3.90.79.10">
    <property type="entry name" value="Nucleoside Triphosphate Pyrophosphohydrolase"/>
    <property type="match status" value="1"/>
</dbReference>
<gene>
    <name evidence="12" type="ORF">SAMN05428964_1011161</name>
</gene>
<dbReference type="EMBL" id="OBMM01000001">
    <property type="protein sequence ID" value="SOB94665.1"/>
    <property type="molecule type" value="Genomic_DNA"/>
</dbReference>
<dbReference type="AlphaFoldDB" id="A0A285RKN1"/>
<evidence type="ECO:0000256" key="1">
    <source>
        <dbReference type="ARBA" id="ARBA00000847"/>
    </source>
</evidence>
<accession>A0A285RKN1</accession>
<sequence>MTDLPTRLPKGWQLPESNDIRVQNIECLSDNWYHLYRVSFDLRRSNGEWQSQQREAYDRGNGAAILLYNRGTGTVILTRQFRLPSFVNGNENGMLIEVPAGLLDDRDPASAVIAEVEEETGYRIGKPQKVFDLFMSPGSVTERLHLFVAEVTSNHRAGEGGGLHEEGEDIHVLEVPFKDALAMIADGRIRDAKTVILLQHALLKGLFD</sequence>
<organism evidence="12 13">
    <name type="scientific">Thalassospira xiamenensis</name>
    <dbReference type="NCBI Taxonomy" id="220697"/>
    <lineage>
        <taxon>Bacteria</taxon>
        <taxon>Pseudomonadati</taxon>
        <taxon>Pseudomonadota</taxon>
        <taxon>Alphaproteobacteria</taxon>
        <taxon>Rhodospirillales</taxon>
        <taxon>Thalassospiraceae</taxon>
        <taxon>Thalassospira</taxon>
    </lineage>
</organism>
<evidence type="ECO:0000256" key="2">
    <source>
        <dbReference type="ARBA" id="ARBA00001946"/>
    </source>
</evidence>
<reference evidence="12 13" key="1">
    <citation type="submission" date="2017-08" db="EMBL/GenBank/DDBJ databases">
        <authorList>
            <person name="de Groot N.N."/>
        </authorList>
    </citation>
    <scope>NUCLEOTIDE SEQUENCE [LARGE SCALE GENOMIC DNA]</scope>
    <source>
        <strain evidence="12 13">USBA 78</strain>
    </source>
</reference>
<comment type="similarity">
    <text evidence="3">Belongs to the Nudix hydrolase family. NudK subfamily.</text>
</comment>
<evidence type="ECO:0000256" key="9">
    <source>
        <dbReference type="PIRSR" id="PIRSR604385-2"/>
    </source>
</evidence>
<dbReference type="GO" id="GO:0005829">
    <property type="term" value="C:cytosol"/>
    <property type="evidence" value="ECO:0007669"/>
    <property type="project" value="TreeGrafter"/>
</dbReference>
<evidence type="ECO:0000256" key="8">
    <source>
        <dbReference type="ARBA" id="ARBA00032272"/>
    </source>
</evidence>
<comment type="cofactor">
    <cofactor evidence="2 9">
        <name>Mg(2+)</name>
        <dbReference type="ChEBI" id="CHEBI:18420"/>
    </cofactor>
</comment>
<dbReference type="PROSITE" id="PS51462">
    <property type="entry name" value="NUDIX"/>
    <property type="match status" value="1"/>
</dbReference>
<dbReference type="PANTHER" id="PTHR11839">
    <property type="entry name" value="UDP/ADP-SUGAR PYROPHOSPHATASE"/>
    <property type="match status" value="1"/>
</dbReference>
<evidence type="ECO:0000313" key="13">
    <source>
        <dbReference type="Proteomes" id="UP000219068"/>
    </source>
</evidence>
<dbReference type="PANTHER" id="PTHR11839:SF18">
    <property type="entry name" value="NUDIX HYDROLASE DOMAIN-CONTAINING PROTEIN"/>
    <property type="match status" value="1"/>
</dbReference>
<dbReference type="InterPro" id="IPR004385">
    <property type="entry name" value="NDP_pyrophosphatase"/>
</dbReference>
<dbReference type="Pfam" id="PF00293">
    <property type="entry name" value="NUDIX"/>
    <property type="match status" value="1"/>
</dbReference>
<name>A0A285RKN1_9PROT</name>
<evidence type="ECO:0000259" key="11">
    <source>
        <dbReference type="PROSITE" id="PS51462"/>
    </source>
</evidence>
<keyword evidence="9" id="KW-0479">Metal-binding</keyword>
<feature type="short sequence motif" description="Nudix box" evidence="10">
    <location>
        <begin position="101"/>
        <end position="122"/>
    </location>
</feature>
<dbReference type="InterPro" id="IPR015797">
    <property type="entry name" value="NUDIX_hydrolase-like_dom_sf"/>
</dbReference>
<dbReference type="NCBIfam" id="TIGR00052">
    <property type="entry name" value="nudix-type nucleoside diphosphatase, YffH/AdpP family"/>
    <property type="match status" value="1"/>
</dbReference>
<keyword evidence="9" id="KW-0460">Magnesium</keyword>
<dbReference type="GO" id="GO:0006753">
    <property type="term" value="P:nucleoside phosphate metabolic process"/>
    <property type="evidence" value="ECO:0007669"/>
    <property type="project" value="TreeGrafter"/>
</dbReference>
<evidence type="ECO:0000256" key="6">
    <source>
        <dbReference type="ARBA" id="ARBA00022801"/>
    </source>
</evidence>
<dbReference type="GO" id="GO:0016818">
    <property type="term" value="F:hydrolase activity, acting on acid anhydrides, in phosphorus-containing anhydrides"/>
    <property type="evidence" value="ECO:0007669"/>
    <property type="project" value="InterPro"/>
</dbReference>
<evidence type="ECO:0000256" key="5">
    <source>
        <dbReference type="ARBA" id="ARBA00016377"/>
    </source>
</evidence>
<proteinExistence type="inferred from homology"/>
<dbReference type="Proteomes" id="UP000219068">
    <property type="component" value="Unassembled WGS sequence"/>
</dbReference>
<feature type="binding site" evidence="9">
    <location>
        <position position="119"/>
    </location>
    <ligand>
        <name>Mg(2+)</name>
        <dbReference type="ChEBI" id="CHEBI:18420"/>
        <label>1</label>
    </ligand>
</feature>
<feature type="binding site" evidence="9">
    <location>
        <position position="168"/>
    </location>
    <ligand>
        <name>Mg(2+)</name>
        <dbReference type="ChEBI" id="CHEBI:18420"/>
        <label>1</label>
    </ligand>
</feature>
<protein>
    <recommendedName>
        <fullName evidence="5">GDP-mannose pyrophosphatase</fullName>
    </recommendedName>
    <alternativeName>
        <fullName evidence="7">GDP-mannose hydrolase</fullName>
    </alternativeName>
    <alternativeName>
        <fullName evidence="8">GDPMK</fullName>
    </alternativeName>
</protein>
<dbReference type="GO" id="GO:0019693">
    <property type="term" value="P:ribose phosphate metabolic process"/>
    <property type="evidence" value="ECO:0007669"/>
    <property type="project" value="TreeGrafter"/>
</dbReference>
<evidence type="ECO:0000256" key="3">
    <source>
        <dbReference type="ARBA" id="ARBA00007275"/>
    </source>
</evidence>
<comment type="subunit">
    <text evidence="4">Homodimer.</text>
</comment>
<comment type="catalytic activity">
    <reaction evidence="1">
        <text>GDP-alpha-D-mannose + H2O = alpha-D-mannose 1-phosphate + GMP + 2 H(+)</text>
        <dbReference type="Rhea" id="RHEA:27978"/>
        <dbReference type="ChEBI" id="CHEBI:15377"/>
        <dbReference type="ChEBI" id="CHEBI:15378"/>
        <dbReference type="ChEBI" id="CHEBI:57527"/>
        <dbReference type="ChEBI" id="CHEBI:58115"/>
        <dbReference type="ChEBI" id="CHEBI:58409"/>
    </reaction>
</comment>
<dbReference type="RefSeq" id="WP_097050763.1">
    <property type="nucleotide sequence ID" value="NZ_OBMM01000001.1"/>
</dbReference>
<dbReference type="GO" id="GO:0046872">
    <property type="term" value="F:metal ion binding"/>
    <property type="evidence" value="ECO:0007669"/>
    <property type="project" value="UniProtKB-KW"/>
</dbReference>
<feature type="domain" description="Nudix hydrolase" evidence="11">
    <location>
        <begin position="58"/>
        <end position="197"/>
    </location>
</feature>